<gene>
    <name evidence="2" type="ORF">D4764_09G0010620</name>
</gene>
<reference evidence="2 3" key="1">
    <citation type="submission" date="2019-04" db="EMBL/GenBank/DDBJ databases">
        <title>Chromosome genome assembly for Takifugu flavidus.</title>
        <authorList>
            <person name="Xiao S."/>
        </authorList>
    </citation>
    <scope>NUCLEOTIDE SEQUENCE [LARGE SCALE GENOMIC DNA]</scope>
    <source>
        <strain evidence="2">HTHZ2018</strain>
        <tissue evidence="2">Muscle</tissue>
    </source>
</reference>
<name>A0A5C6MLJ2_9TELE</name>
<evidence type="ECO:0000313" key="3">
    <source>
        <dbReference type="Proteomes" id="UP000324091"/>
    </source>
</evidence>
<keyword evidence="3" id="KW-1185">Reference proteome</keyword>
<accession>A0A5C6MLJ2</accession>
<dbReference type="EMBL" id="RHFK02000022">
    <property type="protein sequence ID" value="TWW56012.1"/>
    <property type="molecule type" value="Genomic_DNA"/>
</dbReference>
<proteinExistence type="predicted"/>
<feature type="region of interest" description="Disordered" evidence="1">
    <location>
        <begin position="1"/>
        <end position="31"/>
    </location>
</feature>
<evidence type="ECO:0000256" key="1">
    <source>
        <dbReference type="SAM" id="MobiDB-lite"/>
    </source>
</evidence>
<comment type="caution">
    <text evidence="2">The sequence shown here is derived from an EMBL/GenBank/DDBJ whole genome shotgun (WGS) entry which is preliminary data.</text>
</comment>
<organism evidence="2 3">
    <name type="scientific">Takifugu flavidus</name>
    <name type="common">sansaifugu</name>
    <dbReference type="NCBI Taxonomy" id="433684"/>
    <lineage>
        <taxon>Eukaryota</taxon>
        <taxon>Metazoa</taxon>
        <taxon>Chordata</taxon>
        <taxon>Craniata</taxon>
        <taxon>Vertebrata</taxon>
        <taxon>Euteleostomi</taxon>
        <taxon>Actinopterygii</taxon>
        <taxon>Neopterygii</taxon>
        <taxon>Teleostei</taxon>
        <taxon>Neoteleostei</taxon>
        <taxon>Acanthomorphata</taxon>
        <taxon>Eupercaria</taxon>
        <taxon>Tetraodontiformes</taxon>
        <taxon>Tetradontoidea</taxon>
        <taxon>Tetraodontidae</taxon>
        <taxon>Takifugu</taxon>
    </lineage>
</organism>
<protein>
    <recommendedName>
        <fullName evidence="4">Endonuclease/exonuclease/phosphatase domain-containing protein</fullName>
    </recommendedName>
</protein>
<dbReference type="AlphaFoldDB" id="A0A5C6MLJ2"/>
<evidence type="ECO:0000313" key="2">
    <source>
        <dbReference type="EMBL" id="TWW56012.1"/>
    </source>
</evidence>
<dbReference type="Proteomes" id="UP000324091">
    <property type="component" value="Chromosome 9"/>
</dbReference>
<sequence length="309" mass="33782">MRCGGISPASPRDKGEPPLLCPLAPPSSQVKPVSLTTHPVSGLGRRSMIDFIVVSADLRPYVLDTRVKRGAELSTDHYLVSFDHVPRAVGNIESPTEHGTAAMFRSAIVEAAVASCGCKAAGAGRGGNPRTRWWTPEVRGAVKLKKEAYSRRGKNSGMGRSSVRPWRKTFGLLREDSGKLSGALGAAGGNSHTLGVRGELLTSPGAIIRRWKEYFQELLNPTNTTHGSTRMTSKSESMVLARKKVECLPRVGEEVLPQVEEFKYLGILFTSEGRMEGEIDRRIRHLTIWPKFSLKKLSCSSCCRHLCSL</sequence>
<evidence type="ECO:0008006" key="4">
    <source>
        <dbReference type="Google" id="ProtNLM"/>
    </source>
</evidence>